<evidence type="ECO:0000256" key="3">
    <source>
        <dbReference type="ARBA" id="ARBA00047960"/>
    </source>
</evidence>
<evidence type="ECO:0000313" key="7">
    <source>
        <dbReference type="EMBL" id="KJY02553.1"/>
    </source>
</evidence>
<comment type="catalytic activity">
    <reaction evidence="3 4">
        <text>RX + glutathione = an S-substituted glutathione + a halide anion + H(+)</text>
        <dbReference type="Rhea" id="RHEA:16437"/>
        <dbReference type="ChEBI" id="CHEBI:15378"/>
        <dbReference type="ChEBI" id="CHEBI:16042"/>
        <dbReference type="ChEBI" id="CHEBI:17792"/>
        <dbReference type="ChEBI" id="CHEBI:57925"/>
        <dbReference type="ChEBI" id="CHEBI:90779"/>
        <dbReference type="EC" id="2.5.1.18"/>
    </reaction>
</comment>
<keyword evidence="8" id="KW-1185">Reference proteome</keyword>
<dbReference type="GO" id="GO:0004602">
    <property type="term" value="F:glutathione peroxidase activity"/>
    <property type="evidence" value="ECO:0007669"/>
    <property type="project" value="TreeGrafter"/>
</dbReference>
<dbReference type="SUPFAM" id="SSF52833">
    <property type="entry name" value="Thioredoxin-like"/>
    <property type="match status" value="1"/>
</dbReference>
<evidence type="ECO:0000313" key="8">
    <source>
        <dbReference type="Proteomes" id="UP000033647"/>
    </source>
</evidence>
<dbReference type="OrthoDB" id="4664297at2759"/>
<evidence type="ECO:0000256" key="5">
    <source>
        <dbReference type="PIRSR" id="PIRSR006386-1"/>
    </source>
</evidence>
<proteinExistence type="inferred from homology"/>
<dbReference type="PANTHER" id="PTHR42943">
    <property type="entry name" value="GLUTATHIONE S-TRANSFERASE KAPPA"/>
    <property type="match status" value="1"/>
</dbReference>
<dbReference type="InterPro" id="IPR036249">
    <property type="entry name" value="Thioredoxin-like_sf"/>
</dbReference>
<comment type="similarity">
    <text evidence="1 4">Belongs to the GST superfamily. Kappa family.</text>
</comment>
<dbReference type="GO" id="GO:0005739">
    <property type="term" value="C:mitochondrion"/>
    <property type="evidence" value="ECO:0007669"/>
    <property type="project" value="TreeGrafter"/>
</dbReference>
<protein>
    <recommendedName>
        <fullName evidence="4">Glutathione S-transferase kappa</fullName>
        <ecNumber evidence="4">2.5.1.18</ecNumber>
    </recommendedName>
</protein>
<keyword evidence="7" id="KW-0413">Isomerase</keyword>
<dbReference type="GO" id="GO:0016853">
    <property type="term" value="F:isomerase activity"/>
    <property type="evidence" value="ECO:0007669"/>
    <property type="project" value="UniProtKB-KW"/>
</dbReference>
<reference evidence="7 8" key="1">
    <citation type="submission" date="2015-03" db="EMBL/GenBank/DDBJ databases">
        <title>RNA-seq based gene annotation and comparative genomics of four Zymoseptoria species reveal species-specific pathogenicity related genes and transposable element activity.</title>
        <authorList>
            <person name="Grandaubert J."/>
            <person name="Bhattacharyya A."/>
            <person name="Stukenbrock E.H."/>
        </authorList>
    </citation>
    <scope>NUCLEOTIDE SEQUENCE [LARGE SCALE GENOMIC DNA]</scope>
    <source>
        <strain evidence="7 8">Zb18110</strain>
    </source>
</reference>
<dbReference type="STRING" id="1047168.A0A0F4GZU4"/>
<name>A0A0F4GZU4_9PEZI</name>
<dbReference type="PIRSF" id="PIRSF006386">
    <property type="entry name" value="HCCAis_GSTk"/>
    <property type="match status" value="1"/>
</dbReference>
<gene>
    <name evidence="7" type="ORF">TI39_contig42g00004</name>
</gene>
<dbReference type="GO" id="GO:0005777">
    <property type="term" value="C:peroxisome"/>
    <property type="evidence" value="ECO:0007669"/>
    <property type="project" value="TreeGrafter"/>
</dbReference>
<dbReference type="FunFam" id="3.40.30.10:FF:000096">
    <property type="entry name" value="Glutathione S-transferase kappa"/>
    <property type="match status" value="1"/>
</dbReference>
<keyword evidence="2 4" id="KW-0808">Transferase</keyword>
<dbReference type="Proteomes" id="UP000033647">
    <property type="component" value="Unassembled WGS sequence"/>
</dbReference>
<dbReference type="EMBL" id="LAFY01000039">
    <property type="protein sequence ID" value="KJY02553.1"/>
    <property type="molecule type" value="Genomic_DNA"/>
</dbReference>
<dbReference type="Gene3D" id="3.40.30.10">
    <property type="entry name" value="Glutaredoxin"/>
    <property type="match status" value="1"/>
</dbReference>
<dbReference type="AlphaFoldDB" id="A0A0F4GZU4"/>
<comment type="caution">
    <text evidence="7">The sequence shown here is derived from an EMBL/GenBank/DDBJ whole genome shotgun (WGS) entry which is preliminary data.</text>
</comment>
<evidence type="ECO:0000256" key="1">
    <source>
        <dbReference type="ARBA" id="ARBA00006494"/>
    </source>
</evidence>
<sequence>MPETKITLYTDVISPFGYLAWHILKNSPVFANTKVVLVPVFQGGIMQMNDNRPPMTIKNKGPYQAFERAYFAKRFDVPFAASGKMPQPFPQNTLPTMRSVCALSLVKPEKVDDYMTALCKRFWIDLEPVSKPEVFGKVLAEVLGSEDEAKMVLEKMGEAEAKDLLKSNTDEAFKSGSFGAPWFEAVNAKGEKHGFWGINHLGLMCEFLDLDRKKDGAFRSLL</sequence>
<evidence type="ECO:0000256" key="2">
    <source>
        <dbReference type="ARBA" id="ARBA00022679"/>
    </source>
</evidence>
<dbReference type="InterPro" id="IPR001853">
    <property type="entry name" value="DSBA-like_thioredoxin_dom"/>
</dbReference>
<dbReference type="GO" id="GO:0004364">
    <property type="term" value="F:glutathione transferase activity"/>
    <property type="evidence" value="ECO:0007669"/>
    <property type="project" value="UniProtKB-UniRule"/>
</dbReference>
<dbReference type="InterPro" id="IPR051924">
    <property type="entry name" value="GST_Kappa/NadH"/>
</dbReference>
<organism evidence="7 8">
    <name type="scientific">Zymoseptoria brevis</name>
    <dbReference type="NCBI Taxonomy" id="1047168"/>
    <lineage>
        <taxon>Eukaryota</taxon>
        <taxon>Fungi</taxon>
        <taxon>Dikarya</taxon>
        <taxon>Ascomycota</taxon>
        <taxon>Pezizomycotina</taxon>
        <taxon>Dothideomycetes</taxon>
        <taxon>Dothideomycetidae</taxon>
        <taxon>Mycosphaerellales</taxon>
        <taxon>Mycosphaerellaceae</taxon>
        <taxon>Zymoseptoria</taxon>
    </lineage>
</organism>
<dbReference type="GO" id="GO:0006749">
    <property type="term" value="P:glutathione metabolic process"/>
    <property type="evidence" value="ECO:0007669"/>
    <property type="project" value="TreeGrafter"/>
</dbReference>
<evidence type="ECO:0000256" key="4">
    <source>
        <dbReference type="PIRNR" id="PIRNR006386"/>
    </source>
</evidence>
<accession>A0A0F4GZU4</accession>
<dbReference type="EC" id="2.5.1.18" evidence="4"/>
<dbReference type="InterPro" id="IPR014440">
    <property type="entry name" value="HCCAis_GSTk"/>
</dbReference>
<dbReference type="PANTHER" id="PTHR42943:SF2">
    <property type="entry name" value="GLUTATHIONE S-TRANSFERASE KAPPA 1"/>
    <property type="match status" value="1"/>
</dbReference>
<feature type="active site" description="Nucleophile" evidence="5">
    <location>
        <position position="14"/>
    </location>
</feature>
<evidence type="ECO:0000259" key="6">
    <source>
        <dbReference type="Pfam" id="PF01323"/>
    </source>
</evidence>
<feature type="domain" description="DSBA-like thioredoxin" evidence="6">
    <location>
        <begin position="6"/>
        <end position="197"/>
    </location>
</feature>
<dbReference type="Pfam" id="PF01323">
    <property type="entry name" value="DSBA"/>
    <property type="match status" value="1"/>
</dbReference>